<keyword evidence="3" id="KW-1185">Reference proteome</keyword>
<name>A0ABW4QH98_9BACL</name>
<evidence type="ECO:0000256" key="1">
    <source>
        <dbReference type="SAM" id="Phobius"/>
    </source>
</evidence>
<comment type="caution">
    <text evidence="2">The sequence shown here is derived from an EMBL/GenBank/DDBJ whole genome shotgun (WGS) entry which is preliminary data.</text>
</comment>
<keyword evidence="1" id="KW-1133">Transmembrane helix</keyword>
<feature type="transmembrane region" description="Helical" evidence="1">
    <location>
        <begin position="45"/>
        <end position="69"/>
    </location>
</feature>
<dbReference type="EMBL" id="JBHUFW010000005">
    <property type="protein sequence ID" value="MFD1862946.1"/>
    <property type="molecule type" value="Genomic_DNA"/>
</dbReference>
<dbReference type="Proteomes" id="UP001597273">
    <property type="component" value="Unassembled WGS sequence"/>
</dbReference>
<proteinExistence type="predicted"/>
<dbReference type="Pfam" id="PF11391">
    <property type="entry name" value="DUF2798"/>
    <property type="match status" value="1"/>
</dbReference>
<feature type="transmembrane region" description="Helical" evidence="1">
    <location>
        <begin position="132"/>
        <end position="151"/>
    </location>
</feature>
<feature type="transmembrane region" description="Helical" evidence="1">
    <location>
        <begin position="90"/>
        <end position="112"/>
    </location>
</feature>
<feature type="transmembrane region" description="Helical" evidence="1">
    <location>
        <begin position="15"/>
        <end position="39"/>
    </location>
</feature>
<accession>A0ABW4QH98</accession>
<organism evidence="2 3">
    <name type="scientific">Planococcus chinensis</name>
    <dbReference type="NCBI Taxonomy" id="272917"/>
    <lineage>
        <taxon>Bacteria</taxon>
        <taxon>Bacillati</taxon>
        <taxon>Bacillota</taxon>
        <taxon>Bacilli</taxon>
        <taxon>Bacillales</taxon>
        <taxon>Caryophanaceae</taxon>
        <taxon>Planococcus</taxon>
    </lineage>
</organism>
<gene>
    <name evidence="2" type="ORF">ACFSDB_08375</name>
</gene>
<dbReference type="InterPro" id="IPR021529">
    <property type="entry name" value="DUF2798"/>
</dbReference>
<reference evidence="3" key="1">
    <citation type="journal article" date="2019" name="Int. J. Syst. Evol. Microbiol.">
        <title>The Global Catalogue of Microorganisms (GCM) 10K type strain sequencing project: providing services to taxonomists for standard genome sequencing and annotation.</title>
        <authorList>
            <consortium name="The Broad Institute Genomics Platform"/>
            <consortium name="The Broad Institute Genome Sequencing Center for Infectious Disease"/>
            <person name="Wu L."/>
            <person name="Ma J."/>
        </authorList>
    </citation>
    <scope>NUCLEOTIDE SEQUENCE [LARGE SCALE GENOMIC DNA]</scope>
    <source>
        <strain evidence="3">CGMCC 1.15475</strain>
    </source>
</reference>
<evidence type="ECO:0000313" key="3">
    <source>
        <dbReference type="Proteomes" id="UP001597273"/>
    </source>
</evidence>
<keyword evidence="1" id="KW-0472">Membrane</keyword>
<evidence type="ECO:0000313" key="2">
    <source>
        <dbReference type="EMBL" id="MFD1862946.1"/>
    </source>
</evidence>
<keyword evidence="1" id="KW-0812">Transmembrane</keyword>
<dbReference type="RefSeq" id="WP_204891853.1">
    <property type="nucleotide sequence ID" value="NZ_JBHUFW010000005.1"/>
</dbReference>
<sequence length="177" mass="19685">MHLEKRLPQNGKEGLLYGGLISTMTVLFMTTYSAIYFAGTFNGEVLWSIVKMVPIMWIIVMIIEPVIFGRLAETLTAKFTKPSDSFNAKILFRILFTVLGMSAAMTLIGDVVGNGFHSELFSNWVTSWPRNFVIVLIAESLAIQPIARFAMVKLHEAQDKKAGIAAELEVALKAETR</sequence>
<protein>
    <submittedName>
        <fullName evidence="2">DUF2798 domain-containing protein</fullName>
    </submittedName>
</protein>